<dbReference type="SUPFAM" id="SSF46785">
    <property type="entry name" value="Winged helix' DNA-binding domain"/>
    <property type="match status" value="1"/>
</dbReference>
<dbReference type="InterPro" id="IPR000835">
    <property type="entry name" value="HTH_MarR-typ"/>
</dbReference>
<dbReference type="PANTHER" id="PTHR42756:SF1">
    <property type="entry name" value="TRANSCRIPTIONAL REPRESSOR OF EMRAB OPERON"/>
    <property type="match status" value="1"/>
</dbReference>
<dbReference type="PROSITE" id="PS01117">
    <property type="entry name" value="HTH_MARR_1"/>
    <property type="match status" value="1"/>
</dbReference>
<gene>
    <name evidence="5" type="ORF">KO481_08195</name>
</gene>
<dbReference type="Gene3D" id="1.10.10.10">
    <property type="entry name" value="Winged helix-like DNA-binding domain superfamily/Winged helix DNA-binding domain"/>
    <property type="match status" value="1"/>
</dbReference>
<evidence type="ECO:0000256" key="3">
    <source>
        <dbReference type="ARBA" id="ARBA00023163"/>
    </source>
</evidence>
<dbReference type="Proteomes" id="UP000733379">
    <property type="component" value="Unassembled WGS sequence"/>
</dbReference>
<dbReference type="InterPro" id="IPR036390">
    <property type="entry name" value="WH_DNA-bd_sf"/>
</dbReference>
<dbReference type="InterPro" id="IPR036388">
    <property type="entry name" value="WH-like_DNA-bd_sf"/>
</dbReference>
<dbReference type="PROSITE" id="PS50995">
    <property type="entry name" value="HTH_MARR_2"/>
    <property type="match status" value="1"/>
</dbReference>
<dbReference type="InterPro" id="IPR023187">
    <property type="entry name" value="Tscrpt_reg_MarR-type_CS"/>
</dbReference>
<evidence type="ECO:0000256" key="2">
    <source>
        <dbReference type="ARBA" id="ARBA00023125"/>
    </source>
</evidence>
<keyword evidence="1" id="KW-0805">Transcription regulation</keyword>
<organism evidence="5 6">
    <name type="scientific">Nocardia albiluteola</name>
    <dbReference type="NCBI Taxonomy" id="2842303"/>
    <lineage>
        <taxon>Bacteria</taxon>
        <taxon>Bacillati</taxon>
        <taxon>Actinomycetota</taxon>
        <taxon>Actinomycetes</taxon>
        <taxon>Mycobacteriales</taxon>
        <taxon>Nocardiaceae</taxon>
        <taxon>Nocardia</taxon>
    </lineage>
</organism>
<protein>
    <submittedName>
        <fullName evidence="5">MarR family transcriptional regulator</fullName>
    </submittedName>
</protein>
<dbReference type="Pfam" id="PF12802">
    <property type="entry name" value="MarR_2"/>
    <property type="match status" value="1"/>
</dbReference>
<comment type="caution">
    <text evidence="5">The sequence shown here is derived from an EMBL/GenBank/DDBJ whole genome shotgun (WGS) entry which is preliminary data.</text>
</comment>
<keyword evidence="2" id="KW-0238">DNA-binding</keyword>
<evidence type="ECO:0000256" key="1">
    <source>
        <dbReference type="ARBA" id="ARBA00023015"/>
    </source>
</evidence>
<evidence type="ECO:0000259" key="4">
    <source>
        <dbReference type="PROSITE" id="PS50995"/>
    </source>
</evidence>
<dbReference type="EMBL" id="JAHKNI010000002">
    <property type="protein sequence ID" value="MBU3061503.1"/>
    <property type="molecule type" value="Genomic_DNA"/>
</dbReference>
<reference evidence="5 6" key="1">
    <citation type="submission" date="2021-06" db="EMBL/GenBank/DDBJ databases">
        <title>Actinomycetes sequencing.</title>
        <authorList>
            <person name="Shan Q."/>
        </authorList>
    </citation>
    <scope>NUCLEOTIDE SEQUENCE [LARGE SCALE GENOMIC DNA]</scope>
    <source>
        <strain evidence="5 6">NEAU-G5</strain>
    </source>
</reference>
<dbReference type="PRINTS" id="PR00598">
    <property type="entry name" value="HTHMARR"/>
</dbReference>
<proteinExistence type="predicted"/>
<sequence length="182" mass="20052">MKSPKDVVAQQDASVPEDAVAGVLRQWAAVRPDMDLAPIAVLGRINRCAALLQRVTDGPLGRAELSRPEFDLLSALRRVGGELTPSRLARETFASPAAVTKRVRGLEQRGLVERRADNRDRRIAHLTLTDAGRDLIDRIMPQQLSYERALLSRLPGPEQADLARILGDLLLLLEGQLGSFDY</sequence>
<evidence type="ECO:0000313" key="6">
    <source>
        <dbReference type="Proteomes" id="UP000733379"/>
    </source>
</evidence>
<evidence type="ECO:0000313" key="5">
    <source>
        <dbReference type="EMBL" id="MBU3061503.1"/>
    </source>
</evidence>
<keyword evidence="3" id="KW-0804">Transcription</keyword>
<dbReference type="PANTHER" id="PTHR42756">
    <property type="entry name" value="TRANSCRIPTIONAL REGULATOR, MARR"/>
    <property type="match status" value="1"/>
</dbReference>
<keyword evidence="6" id="KW-1185">Reference proteome</keyword>
<name>A0ABS6AU10_9NOCA</name>
<dbReference type="SMART" id="SM00347">
    <property type="entry name" value="HTH_MARR"/>
    <property type="match status" value="1"/>
</dbReference>
<accession>A0ABS6AU10</accession>
<dbReference type="RefSeq" id="WP_215916378.1">
    <property type="nucleotide sequence ID" value="NZ_JAHKNI010000002.1"/>
</dbReference>
<feature type="domain" description="HTH marR-type" evidence="4">
    <location>
        <begin position="38"/>
        <end position="171"/>
    </location>
</feature>